<dbReference type="GeneID" id="70784166"/>
<protein>
    <submittedName>
        <fullName evidence="3">Uncharacterized protein</fullName>
    </submittedName>
</protein>
<gene>
    <name evidence="2" type="ORF">I6G51_03025</name>
    <name evidence="3" type="ORF">NCTC10288_02302</name>
</gene>
<dbReference type="KEGG" id="cmin:NCTC10288_02302"/>
<evidence type="ECO:0000313" key="3">
    <source>
        <dbReference type="EMBL" id="SQI00979.1"/>
    </source>
</evidence>
<reference evidence="3 4" key="1">
    <citation type="submission" date="2018-06" db="EMBL/GenBank/DDBJ databases">
        <authorList>
            <consortium name="Pathogen Informatics"/>
            <person name="Doyle S."/>
        </authorList>
    </citation>
    <scope>NUCLEOTIDE SEQUENCE [LARGE SCALE GENOMIC DNA]</scope>
    <source>
        <strain evidence="3 4">NCTC10288</strain>
    </source>
</reference>
<proteinExistence type="predicted"/>
<dbReference type="EMBL" id="CP065689">
    <property type="protein sequence ID" value="QPS60192.1"/>
    <property type="molecule type" value="Genomic_DNA"/>
</dbReference>
<keyword evidence="5" id="KW-1185">Reference proteome</keyword>
<evidence type="ECO:0000313" key="5">
    <source>
        <dbReference type="Proteomes" id="UP000594905"/>
    </source>
</evidence>
<name>A0A2X4RGC7_9CORY</name>
<evidence type="ECO:0000256" key="1">
    <source>
        <dbReference type="SAM" id="MobiDB-lite"/>
    </source>
</evidence>
<feature type="compositionally biased region" description="Polar residues" evidence="1">
    <location>
        <begin position="1"/>
        <end position="30"/>
    </location>
</feature>
<dbReference type="Proteomes" id="UP000249264">
    <property type="component" value="Chromosome 1"/>
</dbReference>
<dbReference type="STRING" id="38301.NX84_02390"/>
<evidence type="ECO:0000313" key="4">
    <source>
        <dbReference type="Proteomes" id="UP000249264"/>
    </source>
</evidence>
<reference evidence="2 5" key="2">
    <citation type="submission" date="2020-12" db="EMBL/GenBank/DDBJ databases">
        <title>FDA dAtabase for Regulatory Grade micrObial Sequences (FDA-ARGOS): Supporting development and validation of Infectious Disease Dx tests.</title>
        <authorList>
            <person name="Sproer C."/>
            <person name="Gronow S."/>
            <person name="Severitt S."/>
            <person name="Schroder I."/>
            <person name="Tallon L."/>
            <person name="Sadzewicz L."/>
            <person name="Zhao X."/>
            <person name="Boylan J."/>
            <person name="Ott S."/>
            <person name="Bowen H."/>
            <person name="Vavikolanu K."/>
            <person name="Mehta A."/>
            <person name="Aluvathingal J."/>
            <person name="Nadendla S."/>
            <person name="Lowell S."/>
            <person name="Myers T."/>
            <person name="Yan Y."/>
            <person name="Sichtig H."/>
        </authorList>
    </citation>
    <scope>NUCLEOTIDE SEQUENCE [LARGE SCALE GENOMIC DNA]</scope>
    <source>
        <strain evidence="2 5">FDAARGOS_894</strain>
    </source>
</reference>
<dbReference type="AlphaFoldDB" id="A0A2X4RGC7"/>
<dbReference type="OrthoDB" id="4427092at2"/>
<dbReference type="RefSeq" id="WP_039673386.1">
    <property type="nucleotide sequence ID" value="NZ_CP065689.1"/>
</dbReference>
<dbReference type="Proteomes" id="UP000594905">
    <property type="component" value="Chromosome"/>
</dbReference>
<organism evidence="3 4">
    <name type="scientific">Corynebacterium minutissimum</name>
    <dbReference type="NCBI Taxonomy" id="38301"/>
    <lineage>
        <taxon>Bacteria</taxon>
        <taxon>Bacillati</taxon>
        <taxon>Actinomycetota</taxon>
        <taxon>Actinomycetes</taxon>
        <taxon>Mycobacteriales</taxon>
        <taxon>Corynebacteriaceae</taxon>
        <taxon>Corynebacterium</taxon>
    </lineage>
</organism>
<feature type="region of interest" description="Disordered" evidence="1">
    <location>
        <begin position="1"/>
        <end position="35"/>
    </location>
</feature>
<dbReference type="EMBL" id="LS483460">
    <property type="protein sequence ID" value="SQI00979.1"/>
    <property type="molecule type" value="Genomic_DNA"/>
</dbReference>
<sequence>MTTNNEKTPAGAGNTNEGKNEVDMNSNTHESSSRELRKAIDRVHAAISVNNQKLRRINNEAKTATSDEFRELDKKFGAIQKENTGLFKNFRKVVEEYQEALNRERLAAHERQSKERRHYWRKREEITRITGRDDLSPVDLQYELVARYREGGDFMAILDAMKAVDDLDLERAGLTSWGECDD</sequence>
<accession>A0A2X4RGC7</accession>
<evidence type="ECO:0000313" key="2">
    <source>
        <dbReference type="EMBL" id="QPS60192.1"/>
    </source>
</evidence>